<dbReference type="EMBL" id="VTOX01000002">
    <property type="protein sequence ID" value="NKE66063.1"/>
    <property type="molecule type" value="Genomic_DNA"/>
</dbReference>
<feature type="transmembrane region" description="Helical" evidence="1">
    <location>
        <begin position="122"/>
        <end position="142"/>
    </location>
</feature>
<evidence type="ECO:0000313" key="3">
    <source>
        <dbReference type="Proteomes" id="UP000521868"/>
    </source>
</evidence>
<name>A0A7X6DFH7_9BURK</name>
<evidence type="ECO:0000313" key="2">
    <source>
        <dbReference type="EMBL" id="NKE66063.1"/>
    </source>
</evidence>
<comment type="caution">
    <text evidence="2">The sequence shown here is derived from an EMBL/GenBank/DDBJ whole genome shotgun (WGS) entry which is preliminary data.</text>
</comment>
<feature type="transmembrane region" description="Helical" evidence="1">
    <location>
        <begin position="29"/>
        <end position="50"/>
    </location>
</feature>
<keyword evidence="1" id="KW-0472">Membrane</keyword>
<reference evidence="2 3" key="1">
    <citation type="journal article" date="2020" name="Nature">
        <title>Bacterial chemolithoautotrophy via manganese oxidation.</title>
        <authorList>
            <person name="Yu H."/>
            <person name="Leadbetter J.R."/>
        </authorList>
    </citation>
    <scope>NUCLEOTIDE SEQUENCE [LARGE SCALE GENOMIC DNA]</scope>
    <source>
        <strain evidence="2 3">RBP-1</strain>
    </source>
</reference>
<dbReference type="RefSeq" id="WP_168107132.1">
    <property type="nucleotide sequence ID" value="NZ_VTOX01000002.1"/>
</dbReference>
<keyword evidence="3" id="KW-1185">Reference proteome</keyword>
<keyword evidence="1" id="KW-0812">Transmembrane</keyword>
<dbReference type="AlphaFoldDB" id="A0A7X6DFH7"/>
<feature type="transmembrane region" description="Helical" evidence="1">
    <location>
        <begin position="91"/>
        <end position="115"/>
    </location>
</feature>
<accession>A0A7X6DFH7</accession>
<organism evidence="2 3">
    <name type="scientific">Ramlibacter lithotrophicus</name>
    <dbReference type="NCBI Taxonomy" id="2606681"/>
    <lineage>
        <taxon>Bacteria</taxon>
        <taxon>Pseudomonadati</taxon>
        <taxon>Pseudomonadota</taxon>
        <taxon>Betaproteobacteria</taxon>
        <taxon>Burkholderiales</taxon>
        <taxon>Comamonadaceae</taxon>
        <taxon>Ramlibacter</taxon>
    </lineage>
</organism>
<protein>
    <submittedName>
        <fullName evidence="2">DUF1634 domain-containing protein</fullName>
    </submittedName>
</protein>
<keyword evidence="1" id="KW-1133">Transmembrane helix</keyword>
<gene>
    <name evidence="2" type="ORF">RAMLITH_09545</name>
</gene>
<sequence>MTTSRPVADAVAAAAQSPQQLRYALLLQWGTRIGLAVLVASFLGYATGWLPAHLPPERLAQLWSQPVQAYLAASGSPTGWAWYRLAHHGDVMGLAGIAILAGCSVLSLLALVPLYAAARDRWFVALCLLQALVVLAAASGLYL</sequence>
<dbReference type="Proteomes" id="UP000521868">
    <property type="component" value="Unassembled WGS sequence"/>
</dbReference>
<proteinExistence type="predicted"/>
<evidence type="ECO:0000256" key="1">
    <source>
        <dbReference type="SAM" id="Phobius"/>
    </source>
</evidence>